<dbReference type="InterPro" id="IPR010617">
    <property type="entry name" value="TMEM175-like"/>
</dbReference>
<evidence type="ECO:0000256" key="9">
    <source>
        <dbReference type="ARBA" id="ARBA00023065"/>
    </source>
</evidence>
<keyword evidence="15" id="KW-1185">Reference proteome</keyword>
<reference evidence="14 15" key="1">
    <citation type="submission" date="2019-01" db="EMBL/GenBank/DDBJ databases">
        <title>Vagococcus silagei sp. nov. isolated from brewer's grain.</title>
        <authorList>
            <person name="Guu J.-R."/>
        </authorList>
    </citation>
    <scope>NUCLEOTIDE SEQUENCE [LARGE SCALE GENOMIC DNA]</scope>
    <source>
        <strain evidence="14 15">2B-2</strain>
    </source>
</reference>
<comment type="subcellular location">
    <subcellularLocation>
        <location evidence="1">Membrane</location>
        <topology evidence="1">Multi-pass membrane protein</topology>
    </subcellularLocation>
</comment>
<protein>
    <submittedName>
        <fullName evidence="14">DUF1211 domain-containing protein</fullName>
    </submittedName>
</protein>
<feature type="transmembrane region" description="Helical" evidence="13">
    <location>
        <begin position="70"/>
        <end position="94"/>
    </location>
</feature>
<dbReference type="GO" id="GO:0015252">
    <property type="term" value="F:proton channel activity"/>
    <property type="evidence" value="ECO:0007669"/>
    <property type="project" value="InterPro"/>
</dbReference>
<keyword evidence="7" id="KW-0630">Potassium</keyword>
<evidence type="ECO:0000256" key="11">
    <source>
        <dbReference type="ARBA" id="ARBA00023303"/>
    </source>
</evidence>
<keyword evidence="3" id="KW-0813">Transport</keyword>
<comment type="similarity">
    <text evidence="2">Belongs to the TMEM175 family.</text>
</comment>
<dbReference type="AlphaFoldDB" id="A0A4S3B1X9"/>
<evidence type="ECO:0000256" key="7">
    <source>
        <dbReference type="ARBA" id="ARBA00022958"/>
    </source>
</evidence>
<dbReference type="Proteomes" id="UP000310506">
    <property type="component" value="Unassembled WGS sequence"/>
</dbReference>
<gene>
    <name evidence="14" type="ORF">ESZ54_07255</name>
</gene>
<evidence type="ECO:0000256" key="6">
    <source>
        <dbReference type="ARBA" id="ARBA00022826"/>
    </source>
</evidence>
<evidence type="ECO:0000313" key="15">
    <source>
        <dbReference type="Proteomes" id="UP000310506"/>
    </source>
</evidence>
<evidence type="ECO:0000256" key="4">
    <source>
        <dbReference type="ARBA" id="ARBA00022538"/>
    </source>
</evidence>
<evidence type="ECO:0000256" key="5">
    <source>
        <dbReference type="ARBA" id="ARBA00022692"/>
    </source>
</evidence>
<evidence type="ECO:0000256" key="8">
    <source>
        <dbReference type="ARBA" id="ARBA00022989"/>
    </source>
</evidence>
<dbReference type="GO" id="GO:0005267">
    <property type="term" value="F:potassium channel activity"/>
    <property type="evidence" value="ECO:0007669"/>
    <property type="project" value="UniProtKB-KW"/>
</dbReference>
<comment type="caution">
    <text evidence="14">The sequence shown here is derived from an EMBL/GenBank/DDBJ whole genome shotgun (WGS) entry which is preliminary data.</text>
</comment>
<dbReference type="PANTHER" id="PTHR31462">
    <property type="entry name" value="ENDOSOMAL/LYSOSOMAL POTASSIUM CHANNEL TMEM175"/>
    <property type="match status" value="1"/>
</dbReference>
<dbReference type="EMBL" id="SDGV01000016">
    <property type="protein sequence ID" value="THB61124.1"/>
    <property type="molecule type" value="Genomic_DNA"/>
</dbReference>
<dbReference type="GO" id="GO:0016020">
    <property type="term" value="C:membrane"/>
    <property type="evidence" value="ECO:0007669"/>
    <property type="project" value="UniProtKB-SubCell"/>
</dbReference>
<feature type="transmembrane region" description="Helical" evidence="13">
    <location>
        <begin position="147"/>
        <end position="179"/>
    </location>
</feature>
<evidence type="ECO:0000313" key="14">
    <source>
        <dbReference type="EMBL" id="THB61124.1"/>
    </source>
</evidence>
<keyword evidence="11" id="KW-0407">Ion channel</keyword>
<feature type="transmembrane region" description="Helical" evidence="13">
    <location>
        <begin position="39"/>
        <end position="58"/>
    </location>
</feature>
<proteinExistence type="inferred from homology"/>
<sequence length="189" mass="21838">MPKNRFEAFTDAIIAIVMTVLVLNLKTPENSSVQALLKMGNQFLIYFISFFVLAIYWNNHHRLVTSTKQINGVVMWANNIFILSLTLFPFATSWVSQYPHDLAPQVFYAVVFFLADSFFYLLCVAFLRMPAEKQNEVAYFFKKRTLLTMTINIVSIIVGIFTIPEMIIVINTFALLPWITAYQLKPNFN</sequence>
<evidence type="ECO:0000256" key="10">
    <source>
        <dbReference type="ARBA" id="ARBA00023136"/>
    </source>
</evidence>
<accession>A0A4S3B1X9</accession>
<dbReference type="OrthoDB" id="7626281at2"/>
<keyword evidence="10 13" id="KW-0472">Membrane</keyword>
<keyword evidence="4" id="KW-0633">Potassium transport</keyword>
<dbReference type="RefSeq" id="WP_136137004.1">
    <property type="nucleotide sequence ID" value="NZ_SDGV01000016.1"/>
</dbReference>
<feature type="transmembrane region" description="Helical" evidence="13">
    <location>
        <begin position="9"/>
        <end position="27"/>
    </location>
</feature>
<evidence type="ECO:0000256" key="3">
    <source>
        <dbReference type="ARBA" id="ARBA00022448"/>
    </source>
</evidence>
<keyword evidence="8 13" id="KW-1133">Transmembrane helix</keyword>
<evidence type="ECO:0000256" key="13">
    <source>
        <dbReference type="SAM" id="Phobius"/>
    </source>
</evidence>
<keyword evidence="6" id="KW-0631">Potassium channel</keyword>
<evidence type="ECO:0000256" key="12">
    <source>
        <dbReference type="ARBA" id="ARBA00034430"/>
    </source>
</evidence>
<feature type="transmembrane region" description="Helical" evidence="13">
    <location>
        <begin position="106"/>
        <end position="127"/>
    </location>
</feature>
<evidence type="ECO:0000256" key="1">
    <source>
        <dbReference type="ARBA" id="ARBA00004141"/>
    </source>
</evidence>
<dbReference type="PANTHER" id="PTHR31462:SF5">
    <property type="entry name" value="ENDOSOMAL_LYSOSOMAL PROTON CHANNEL TMEM175"/>
    <property type="match status" value="1"/>
</dbReference>
<comment type="catalytic activity">
    <reaction evidence="12">
        <text>K(+)(in) = K(+)(out)</text>
        <dbReference type="Rhea" id="RHEA:29463"/>
        <dbReference type="ChEBI" id="CHEBI:29103"/>
    </reaction>
</comment>
<name>A0A4S3B1X9_9ENTE</name>
<organism evidence="14 15">
    <name type="scientific">Vagococcus silagei</name>
    <dbReference type="NCBI Taxonomy" id="2508885"/>
    <lineage>
        <taxon>Bacteria</taxon>
        <taxon>Bacillati</taxon>
        <taxon>Bacillota</taxon>
        <taxon>Bacilli</taxon>
        <taxon>Lactobacillales</taxon>
        <taxon>Enterococcaceae</taxon>
        <taxon>Vagococcus</taxon>
    </lineage>
</organism>
<dbReference type="Pfam" id="PF06736">
    <property type="entry name" value="TMEM175"/>
    <property type="match status" value="1"/>
</dbReference>
<evidence type="ECO:0000256" key="2">
    <source>
        <dbReference type="ARBA" id="ARBA00006920"/>
    </source>
</evidence>
<keyword evidence="9" id="KW-0406">Ion transport</keyword>
<keyword evidence="5 13" id="KW-0812">Transmembrane</keyword>